<dbReference type="PANTHER" id="PTHR33802:SF1">
    <property type="entry name" value="XK-RELATED PROTEIN"/>
    <property type="match status" value="1"/>
</dbReference>
<comment type="caution">
    <text evidence="2">The sequence shown here is derived from an EMBL/GenBank/DDBJ whole genome shotgun (WGS) entry which is preliminary data.</text>
</comment>
<feature type="transmembrane region" description="Helical" evidence="1">
    <location>
        <begin position="148"/>
        <end position="168"/>
    </location>
</feature>
<evidence type="ECO:0000313" key="2">
    <source>
        <dbReference type="EMBL" id="MCU7695248.1"/>
    </source>
</evidence>
<organism evidence="2 3">
    <name type="scientific">Haoranjiania flava</name>
    <dbReference type="NCBI Taxonomy" id="1856322"/>
    <lineage>
        <taxon>Bacteria</taxon>
        <taxon>Pseudomonadati</taxon>
        <taxon>Bacteroidota</taxon>
        <taxon>Chitinophagia</taxon>
        <taxon>Chitinophagales</taxon>
        <taxon>Chitinophagaceae</taxon>
        <taxon>Haoranjiania</taxon>
    </lineage>
</organism>
<feature type="transmembrane region" description="Helical" evidence="1">
    <location>
        <begin position="180"/>
        <end position="198"/>
    </location>
</feature>
<feature type="transmembrane region" description="Helical" evidence="1">
    <location>
        <begin position="81"/>
        <end position="101"/>
    </location>
</feature>
<dbReference type="InterPro" id="IPR038330">
    <property type="entry name" value="TspO/MBR-related_sf"/>
</dbReference>
<evidence type="ECO:0000256" key="1">
    <source>
        <dbReference type="SAM" id="Phobius"/>
    </source>
</evidence>
<keyword evidence="1" id="KW-1133">Transmembrane helix</keyword>
<dbReference type="Gene3D" id="1.20.1260.100">
    <property type="entry name" value="TspO/MBR protein"/>
    <property type="match status" value="1"/>
</dbReference>
<dbReference type="RefSeq" id="WP_263038735.1">
    <property type="nucleotide sequence ID" value="NZ_JAOTPL010000021.1"/>
</dbReference>
<feature type="transmembrane region" description="Helical" evidence="1">
    <location>
        <begin position="7"/>
        <end position="28"/>
    </location>
</feature>
<keyword evidence="1" id="KW-0472">Membrane</keyword>
<keyword evidence="1" id="KW-0812">Transmembrane</keyword>
<protein>
    <recommendedName>
        <fullName evidence="4">Tryptophan-rich sensory protein</fullName>
    </recommendedName>
</protein>
<feature type="transmembrane region" description="Helical" evidence="1">
    <location>
        <begin position="107"/>
        <end position="127"/>
    </location>
</feature>
<feature type="transmembrane region" description="Helical" evidence="1">
    <location>
        <begin position="205"/>
        <end position="221"/>
    </location>
</feature>
<evidence type="ECO:0000313" key="3">
    <source>
        <dbReference type="Proteomes" id="UP001209317"/>
    </source>
</evidence>
<dbReference type="Proteomes" id="UP001209317">
    <property type="component" value="Unassembled WGS sequence"/>
</dbReference>
<name>A0AAE3LL45_9BACT</name>
<accession>A0AAE3LL45</accession>
<reference evidence="2" key="1">
    <citation type="submission" date="2022-10" db="EMBL/GenBank/DDBJ databases">
        <authorList>
            <person name="Kim H.S."/>
            <person name="Kim J.-S."/>
            <person name="Suh M.K."/>
            <person name="Eom M.K."/>
            <person name="Lee J.-S."/>
        </authorList>
    </citation>
    <scope>NUCLEOTIDE SEQUENCE</scope>
    <source>
        <strain evidence="2">LIP-5</strain>
    </source>
</reference>
<gene>
    <name evidence="2" type="ORF">OD355_12030</name>
</gene>
<feature type="transmembrane region" description="Helical" evidence="1">
    <location>
        <begin position="227"/>
        <end position="248"/>
    </location>
</feature>
<dbReference type="PANTHER" id="PTHR33802">
    <property type="entry name" value="SI:CH211-161H7.5-RELATED"/>
    <property type="match status" value="1"/>
</dbReference>
<evidence type="ECO:0008006" key="4">
    <source>
        <dbReference type="Google" id="ProtNLM"/>
    </source>
</evidence>
<proteinExistence type="predicted"/>
<dbReference type="AlphaFoldDB" id="A0AAE3LL45"/>
<feature type="transmembrane region" description="Helical" evidence="1">
    <location>
        <begin position="48"/>
        <end position="69"/>
    </location>
</feature>
<dbReference type="EMBL" id="JAOTPL010000021">
    <property type="protein sequence ID" value="MCU7695248.1"/>
    <property type="molecule type" value="Genomic_DNA"/>
</dbReference>
<keyword evidence="3" id="KW-1185">Reference proteome</keyword>
<sequence>MQKSFKILNAVALVATIVVSYLSNTGVFNGETMATVSARYQNLFTPAGYAFSIWGLIYLSLLGFVIYYGPLVKSSPAKDNTILQIEWWFIISCVCNSLWVITWLYDYVLLTIPIMVVLFIALLKIIVNTKMAFQKTTIATNVFLKLPFYIYSGWVSVALVANIAAFLKKIQWNGFGISETSWAIIMFIATAAIHLFMIYKRNMPAFGIVAVWALIAIAVANKEVNNTVYLGAIIFAAFILVNILIQFFKTKKFSLNEK</sequence>